<dbReference type="EC" id="3.4.16.4" evidence="6"/>
<evidence type="ECO:0000256" key="5">
    <source>
        <dbReference type="ARBA" id="ARBA00007739"/>
    </source>
</evidence>
<dbReference type="EMBL" id="BMFO01000001">
    <property type="protein sequence ID" value="GGF87302.1"/>
    <property type="molecule type" value="Genomic_DNA"/>
</dbReference>
<dbReference type="NCBIfam" id="TIGR02074">
    <property type="entry name" value="PBP_1a_fam"/>
    <property type="match status" value="1"/>
</dbReference>
<keyword evidence="23" id="KW-0961">Cell wall biogenesis/degradation</keyword>
<dbReference type="Proteomes" id="UP000632858">
    <property type="component" value="Unassembled WGS sequence"/>
</dbReference>
<dbReference type="RefSeq" id="WP_188447696.1">
    <property type="nucleotide sequence ID" value="NZ_BMFO01000001.1"/>
</dbReference>
<organism evidence="31 32">
    <name type="scientific">Arenimonas maotaiensis</name>
    <dbReference type="NCBI Taxonomy" id="1446479"/>
    <lineage>
        <taxon>Bacteria</taxon>
        <taxon>Pseudomonadati</taxon>
        <taxon>Pseudomonadota</taxon>
        <taxon>Gammaproteobacteria</taxon>
        <taxon>Lysobacterales</taxon>
        <taxon>Lysobacteraceae</taxon>
        <taxon>Arenimonas</taxon>
    </lineage>
</organism>
<dbReference type="GO" id="GO:0009252">
    <property type="term" value="P:peptidoglycan biosynthetic process"/>
    <property type="evidence" value="ECO:0007669"/>
    <property type="project" value="UniProtKB-KW"/>
</dbReference>
<dbReference type="InterPro" id="IPR001460">
    <property type="entry name" value="PCN-bd_Tpept"/>
</dbReference>
<dbReference type="EC" id="2.4.99.28" evidence="25"/>
<comment type="catalytic activity">
    <reaction evidence="24">
        <text>Preferential cleavage: (Ac)2-L-Lys-D-Ala-|-D-Ala. Also transpeptidation of peptidyl-alanyl moieties that are N-acyl substituents of D-alanine.</text>
        <dbReference type="EC" id="3.4.16.4"/>
    </reaction>
</comment>
<feature type="domain" description="Penicillin-binding protein OB-like" evidence="30">
    <location>
        <begin position="318"/>
        <end position="411"/>
    </location>
</feature>
<keyword evidence="9" id="KW-0997">Cell inner membrane</keyword>
<comment type="pathway">
    <text evidence="3">Cell wall biogenesis; peptidoglycan biosynthesis.</text>
</comment>
<protein>
    <recommendedName>
        <fullName evidence="7">Penicillin-binding protein 1A</fullName>
        <ecNumber evidence="25">2.4.99.28</ecNumber>
        <ecNumber evidence="6">3.4.16.4</ecNumber>
    </recommendedName>
</protein>
<evidence type="ECO:0000313" key="31">
    <source>
        <dbReference type="EMBL" id="GGF87302.1"/>
    </source>
</evidence>
<evidence type="ECO:0000256" key="26">
    <source>
        <dbReference type="ARBA" id="ARBA00049902"/>
    </source>
</evidence>
<evidence type="ECO:0000259" key="28">
    <source>
        <dbReference type="Pfam" id="PF00905"/>
    </source>
</evidence>
<evidence type="ECO:0000256" key="18">
    <source>
        <dbReference type="ARBA" id="ARBA00022984"/>
    </source>
</evidence>
<keyword evidence="13" id="KW-0808">Transferase</keyword>
<reference evidence="31" key="2">
    <citation type="submission" date="2020-09" db="EMBL/GenBank/DDBJ databases">
        <authorList>
            <person name="Sun Q."/>
            <person name="Zhou Y."/>
        </authorList>
    </citation>
    <scope>NUCLEOTIDE SEQUENCE</scope>
    <source>
        <strain evidence="31">CGMCC 1.12726</strain>
    </source>
</reference>
<evidence type="ECO:0000256" key="16">
    <source>
        <dbReference type="ARBA" id="ARBA00022960"/>
    </source>
</evidence>
<comment type="pathway">
    <text evidence="27">Glycan biosynthesis.</text>
</comment>
<evidence type="ECO:0000256" key="17">
    <source>
        <dbReference type="ARBA" id="ARBA00022968"/>
    </source>
</evidence>
<keyword evidence="22" id="KW-0511">Multifunctional enzyme</keyword>
<sequence length="794" mass="87042">MFRLIKWLVGLAVLGTAGLVLAVAVAYFSVLPTLPDVSELKRIEWQVPMTVYSSDGKFIAEFGENRRYPVRIEDVPAQTRNAVIAIEDAHFYKHIGLDWRGIARAVWLTATTRDERVPGGSTITQQVARNFFLSNEYSYFRKFKEMLLALKMERELSKDEILELYLNKIFFGNRSYGIVAAADYYYGKKLDQLTLAESAALAGIPKFPSTGNPISNPARAMIRRNYILQRMQEEGFITPEQMREAQAQPNTATPHGQTTELYAPYLAEMVRIEMVRRYGQRAIDGGYKVVTTVHSKDQLAAERAVRDGLMQYDRRHGWRGAESRIELAGGDEAAWRRALRARPQIDGLPAALALSVSDSRAEFLLADGRRIQGGASVADGTGKRLAAAVRAGDVVRLQESKDGLRLAQIPRAQAALVSMQPEDGALRAVVGGFSYTTSNFNRATSAKRQPGSSFKPFVYAASFERGYSPSSVVLDAPVVFNDRKGNVWRPQNDRGGFMGPMRLREALVQSRNLVSVRLLDGIGVAFARDYITRFGFSKDSLPPNLSMSLGTASLTPMSVARGYSVFANGGYLVEPHFIRSVSDASGTVIAYTHPKLACAACPERLAGDVSKAVVVDGFDLSNDGSGARAPAGKAAFDPGFVGPPAQALAPQTIDPRNAFLISDMMLDVVKRGTAVQARSLGRADVGGKTGSTNEHRDAWFSGFGGDLVTTVWVGKDDFKGLGYGEYGGRAALPIWIEYMRTALDGVPLKVMTPPEGIVKSPDGDYFKQEQYDLEMLQVPENTGEELPEQAFDIF</sequence>
<keyword evidence="12" id="KW-0328">Glycosyltransferase</keyword>
<keyword evidence="10" id="KW-0121">Carboxypeptidase</keyword>
<evidence type="ECO:0000256" key="27">
    <source>
        <dbReference type="ARBA" id="ARBA00060592"/>
    </source>
</evidence>
<comment type="similarity">
    <text evidence="4">In the C-terminal section; belongs to the transpeptidase family.</text>
</comment>
<evidence type="ECO:0000256" key="9">
    <source>
        <dbReference type="ARBA" id="ARBA00022519"/>
    </source>
</evidence>
<dbReference type="PANTHER" id="PTHR32282:SF27">
    <property type="entry name" value="PENICILLIN-BINDING PROTEIN 1A"/>
    <property type="match status" value="1"/>
</dbReference>
<feature type="domain" description="Glycosyl transferase family 51" evidence="29">
    <location>
        <begin position="56"/>
        <end position="232"/>
    </location>
</feature>
<dbReference type="InterPro" id="IPR031376">
    <property type="entry name" value="PCB_OB"/>
</dbReference>
<evidence type="ECO:0000256" key="3">
    <source>
        <dbReference type="ARBA" id="ARBA00004752"/>
    </source>
</evidence>
<accession>A0A917CFM3</accession>
<keyword evidence="21" id="KW-0046">Antibiotic resistance</keyword>
<evidence type="ECO:0000256" key="10">
    <source>
        <dbReference type="ARBA" id="ARBA00022645"/>
    </source>
</evidence>
<dbReference type="InterPro" id="IPR050396">
    <property type="entry name" value="Glycosyltr_51/Transpeptidase"/>
</dbReference>
<evidence type="ECO:0000256" key="4">
    <source>
        <dbReference type="ARBA" id="ARBA00007090"/>
    </source>
</evidence>
<dbReference type="GO" id="GO:0030288">
    <property type="term" value="C:outer membrane-bounded periplasmic space"/>
    <property type="evidence" value="ECO:0007669"/>
    <property type="project" value="TreeGrafter"/>
</dbReference>
<dbReference type="Pfam" id="PF17092">
    <property type="entry name" value="PCB_OB"/>
    <property type="match status" value="1"/>
</dbReference>
<keyword evidence="32" id="KW-1185">Reference proteome</keyword>
<evidence type="ECO:0000256" key="21">
    <source>
        <dbReference type="ARBA" id="ARBA00023251"/>
    </source>
</evidence>
<name>A0A917CFM3_9GAMM</name>
<dbReference type="GO" id="GO:0005886">
    <property type="term" value="C:plasma membrane"/>
    <property type="evidence" value="ECO:0007669"/>
    <property type="project" value="UniProtKB-SubCell"/>
</dbReference>
<dbReference type="Pfam" id="PF00905">
    <property type="entry name" value="Transpeptidase"/>
    <property type="match status" value="1"/>
</dbReference>
<gene>
    <name evidence="31" type="primary">mrcA</name>
    <name evidence="31" type="ORF">GCM10010960_06520</name>
</gene>
<evidence type="ECO:0000256" key="23">
    <source>
        <dbReference type="ARBA" id="ARBA00023316"/>
    </source>
</evidence>
<dbReference type="PANTHER" id="PTHR32282">
    <property type="entry name" value="BINDING PROTEIN TRANSPEPTIDASE, PUTATIVE-RELATED"/>
    <property type="match status" value="1"/>
</dbReference>
<evidence type="ECO:0000256" key="22">
    <source>
        <dbReference type="ARBA" id="ARBA00023268"/>
    </source>
</evidence>
<dbReference type="GO" id="GO:0008360">
    <property type="term" value="P:regulation of cell shape"/>
    <property type="evidence" value="ECO:0007669"/>
    <property type="project" value="UniProtKB-KW"/>
</dbReference>
<keyword evidence="19" id="KW-1133">Transmembrane helix</keyword>
<dbReference type="Pfam" id="PF00912">
    <property type="entry name" value="Transgly"/>
    <property type="match status" value="1"/>
</dbReference>
<keyword evidence="16" id="KW-0133">Cell shape</keyword>
<comment type="function">
    <text evidence="1">Cell wall formation. Synthesis of cross-linked peptidoglycan from the lipid intermediates. The enzyme has a penicillin-insensitive transglycosylase N-terminal domain (formation of linear glycan strands) and a penicillin-sensitive transpeptidase C-terminal domain (cross-linking of the peptide subunits).</text>
</comment>
<reference evidence="31" key="1">
    <citation type="journal article" date="2014" name="Int. J. Syst. Evol. Microbiol.">
        <title>Complete genome sequence of Corynebacterium casei LMG S-19264T (=DSM 44701T), isolated from a smear-ripened cheese.</title>
        <authorList>
            <consortium name="US DOE Joint Genome Institute (JGI-PGF)"/>
            <person name="Walter F."/>
            <person name="Albersmeier A."/>
            <person name="Kalinowski J."/>
            <person name="Ruckert C."/>
        </authorList>
    </citation>
    <scope>NUCLEOTIDE SEQUENCE</scope>
    <source>
        <strain evidence="31">CGMCC 1.12726</strain>
    </source>
</reference>
<keyword evidence="14" id="KW-0812">Transmembrane</keyword>
<evidence type="ECO:0000256" key="7">
    <source>
        <dbReference type="ARBA" id="ARBA00018638"/>
    </source>
</evidence>
<evidence type="ECO:0000256" key="15">
    <source>
        <dbReference type="ARBA" id="ARBA00022801"/>
    </source>
</evidence>
<dbReference type="InterPro" id="IPR012338">
    <property type="entry name" value="Beta-lactam/transpept-like"/>
</dbReference>
<dbReference type="GO" id="GO:0006508">
    <property type="term" value="P:proteolysis"/>
    <property type="evidence" value="ECO:0007669"/>
    <property type="project" value="UniProtKB-KW"/>
</dbReference>
<keyword evidence="8" id="KW-1003">Cell membrane</keyword>
<evidence type="ECO:0000256" key="8">
    <source>
        <dbReference type="ARBA" id="ARBA00022475"/>
    </source>
</evidence>
<comment type="catalytic activity">
    <reaction evidence="26">
        <text>[GlcNAc-(1-&gt;4)-Mur2Ac(oyl-L-Ala-gamma-D-Glu-L-Lys-D-Ala-D-Ala)](n)-di-trans,octa-cis-undecaprenyl diphosphate + beta-D-GlcNAc-(1-&gt;4)-Mur2Ac(oyl-L-Ala-gamma-D-Glu-L-Lys-D-Ala-D-Ala)-di-trans,octa-cis-undecaprenyl diphosphate = [GlcNAc-(1-&gt;4)-Mur2Ac(oyl-L-Ala-gamma-D-Glu-L-Lys-D-Ala-D-Ala)](n+1)-di-trans,octa-cis-undecaprenyl diphosphate + di-trans,octa-cis-undecaprenyl diphosphate + H(+)</text>
        <dbReference type="Rhea" id="RHEA:23708"/>
        <dbReference type="Rhea" id="RHEA-COMP:9602"/>
        <dbReference type="Rhea" id="RHEA-COMP:9603"/>
        <dbReference type="ChEBI" id="CHEBI:15378"/>
        <dbReference type="ChEBI" id="CHEBI:58405"/>
        <dbReference type="ChEBI" id="CHEBI:60033"/>
        <dbReference type="ChEBI" id="CHEBI:78435"/>
        <dbReference type="EC" id="2.4.99.28"/>
    </reaction>
</comment>
<keyword evidence="20" id="KW-0472">Membrane</keyword>
<dbReference type="InterPro" id="IPR001264">
    <property type="entry name" value="Glyco_trans_51"/>
</dbReference>
<evidence type="ECO:0000256" key="1">
    <source>
        <dbReference type="ARBA" id="ARBA00002624"/>
    </source>
</evidence>
<dbReference type="Gene3D" id="3.40.710.10">
    <property type="entry name" value="DD-peptidase/beta-lactamase superfamily"/>
    <property type="match status" value="2"/>
</dbReference>
<dbReference type="InterPro" id="IPR036950">
    <property type="entry name" value="PBP_transglycosylase"/>
</dbReference>
<comment type="subcellular location">
    <subcellularLocation>
        <location evidence="2">Cell inner membrane</location>
        <topology evidence="2">Single-pass type II membrane protein</topology>
    </subcellularLocation>
</comment>
<dbReference type="SUPFAM" id="SSF56601">
    <property type="entry name" value="beta-lactamase/transpeptidase-like"/>
    <property type="match status" value="1"/>
</dbReference>
<evidence type="ECO:0000256" key="20">
    <source>
        <dbReference type="ARBA" id="ARBA00023136"/>
    </source>
</evidence>
<evidence type="ECO:0000259" key="30">
    <source>
        <dbReference type="Pfam" id="PF17092"/>
    </source>
</evidence>
<dbReference type="InterPro" id="IPR023346">
    <property type="entry name" value="Lysozyme-like_dom_sf"/>
</dbReference>
<dbReference type="AlphaFoldDB" id="A0A917CFM3"/>
<dbReference type="GO" id="GO:0008955">
    <property type="term" value="F:peptidoglycan glycosyltransferase activity"/>
    <property type="evidence" value="ECO:0007669"/>
    <property type="project" value="UniProtKB-EC"/>
</dbReference>
<evidence type="ECO:0000313" key="32">
    <source>
        <dbReference type="Proteomes" id="UP000632858"/>
    </source>
</evidence>
<dbReference type="SUPFAM" id="SSF53955">
    <property type="entry name" value="Lysozyme-like"/>
    <property type="match status" value="1"/>
</dbReference>
<evidence type="ECO:0000256" key="13">
    <source>
        <dbReference type="ARBA" id="ARBA00022679"/>
    </source>
</evidence>
<dbReference type="GO" id="GO:0008658">
    <property type="term" value="F:penicillin binding"/>
    <property type="evidence" value="ECO:0007669"/>
    <property type="project" value="InterPro"/>
</dbReference>
<dbReference type="GO" id="GO:0009002">
    <property type="term" value="F:serine-type D-Ala-D-Ala carboxypeptidase activity"/>
    <property type="evidence" value="ECO:0007669"/>
    <property type="project" value="UniProtKB-EC"/>
</dbReference>
<comment type="similarity">
    <text evidence="5">In the N-terminal section; belongs to the glycosyltransferase 51 family.</text>
</comment>
<evidence type="ECO:0000256" key="14">
    <source>
        <dbReference type="ARBA" id="ARBA00022692"/>
    </source>
</evidence>
<keyword evidence="18" id="KW-0573">Peptidoglycan synthesis</keyword>
<dbReference type="Gene3D" id="1.10.3810.10">
    <property type="entry name" value="Biosynthetic peptidoglycan transglycosylase-like"/>
    <property type="match status" value="1"/>
</dbReference>
<keyword evidence="17" id="KW-0735">Signal-anchor</keyword>
<evidence type="ECO:0000256" key="25">
    <source>
        <dbReference type="ARBA" id="ARBA00044770"/>
    </source>
</evidence>
<evidence type="ECO:0000256" key="2">
    <source>
        <dbReference type="ARBA" id="ARBA00004249"/>
    </source>
</evidence>
<evidence type="ECO:0000256" key="6">
    <source>
        <dbReference type="ARBA" id="ARBA00012448"/>
    </source>
</evidence>
<keyword evidence="11" id="KW-0645">Protease</keyword>
<comment type="caution">
    <text evidence="31">The sequence shown here is derived from an EMBL/GenBank/DDBJ whole genome shotgun (WGS) entry which is preliminary data.</text>
</comment>
<evidence type="ECO:0000256" key="11">
    <source>
        <dbReference type="ARBA" id="ARBA00022670"/>
    </source>
</evidence>
<feature type="domain" description="Penicillin-binding protein transpeptidase" evidence="28">
    <location>
        <begin position="415"/>
        <end position="693"/>
    </location>
</feature>
<evidence type="ECO:0000256" key="12">
    <source>
        <dbReference type="ARBA" id="ARBA00022676"/>
    </source>
</evidence>
<dbReference type="GO" id="GO:0071555">
    <property type="term" value="P:cell wall organization"/>
    <property type="evidence" value="ECO:0007669"/>
    <property type="project" value="UniProtKB-KW"/>
</dbReference>
<evidence type="ECO:0000256" key="24">
    <source>
        <dbReference type="ARBA" id="ARBA00034000"/>
    </source>
</evidence>
<keyword evidence="15" id="KW-0378">Hydrolase</keyword>
<evidence type="ECO:0000256" key="19">
    <source>
        <dbReference type="ARBA" id="ARBA00022989"/>
    </source>
</evidence>
<dbReference type="GO" id="GO:0046677">
    <property type="term" value="P:response to antibiotic"/>
    <property type="evidence" value="ECO:0007669"/>
    <property type="project" value="UniProtKB-KW"/>
</dbReference>
<evidence type="ECO:0000259" key="29">
    <source>
        <dbReference type="Pfam" id="PF00912"/>
    </source>
</evidence>
<dbReference type="FunFam" id="1.10.3810.10:FF:000003">
    <property type="entry name" value="Penicillin-binding protein 1a"/>
    <property type="match status" value="1"/>
</dbReference>
<proteinExistence type="inferred from homology"/>